<keyword evidence="1" id="KW-0732">Signal</keyword>
<accession>A0A399R334</accession>
<evidence type="ECO:0000256" key="1">
    <source>
        <dbReference type="SAM" id="SignalP"/>
    </source>
</evidence>
<gene>
    <name evidence="2" type="ORF">D1224_08555</name>
</gene>
<evidence type="ECO:0008006" key="4">
    <source>
        <dbReference type="Google" id="ProtNLM"/>
    </source>
</evidence>
<dbReference type="EMBL" id="QWGB01000005">
    <property type="protein sequence ID" value="RIJ24277.1"/>
    <property type="molecule type" value="Genomic_DNA"/>
</dbReference>
<dbReference type="Gene3D" id="2.40.160.20">
    <property type="match status" value="1"/>
</dbReference>
<keyword evidence="3" id="KW-1185">Reference proteome</keyword>
<organism evidence="2 3">
    <name type="scientific">Henriciella barbarensis</name>
    <dbReference type="NCBI Taxonomy" id="86342"/>
    <lineage>
        <taxon>Bacteria</taxon>
        <taxon>Pseudomonadati</taxon>
        <taxon>Pseudomonadota</taxon>
        <taxon>Alphaproteobacteria</taxon>
        <taxon>Hyphomonadales</taxon>
        <taxon>Hyphomonadaceae</taxon>
        <taxon>Henriciella</taxon>
    </lineage>
</organism>
<proteinExistence type="predicted"/>
<dbReference type="OrthoDB" id="8112769at2"/>
<name>A0A399R334_9PROT</name>
<reference evidence="2 3" key="1">
    <citation type="submission" date="2018-08" db="EMBL/GenBank/DDBJ databases">
        <title>Henriciella mobilis sp. nov., isolated from seawater.</title>
        <authorList>
            <person name="Cheng H."/>
            <person name="Wu Y.-H."/>
            <person name="Xu X.-W."/>
            <person name="Guo L.-L."/>
        </authorList>
    </citation>
    <scope>NUCLEOTIDE SEQUENCE [LARGE SCALE GENOMIC DNA]</scope>
    <source>
        <strain evidence="2 3">CCUG66934</strain>
    </source>
</reference>
<dbReference type="RefSeq" id="WP_119379466.1">
    <property type="nucleotide sequence ID" value="NZ_QWGB01000005.1"/>
</dbReference>
<sequence>MKRLIALALSTTALAAPASAQFVEEARLGVMQHNVCILDCKNADKEDGPNIEAELVFASPDFLSILASPRPYIMGSFNTAGDTNFGGFGLMWNWDFAEGWSLEPSLGYVIHDGANESPFPQGDPRSDAFARENIYFGSDDLFRSGLALNRDLTETVGVQVLYEHLSHGQILGDGRNQGVDNIGVRAYFRFGQ</sequence>
<evidence type="ECO:0000313" key="3">
    <source>
        <dbReference type="Proteomes" id="UP000265431"/>
    </source>
</evidence>
<dbReference type="Proteomes" id="UP000265431">
    <property type="component" value="Unassembled WGS sequence"/>
</dbReference>
<comment type="caution">
    <text evidence="2">The sequence shown here is derived from an EMBL/GenBank/DDBJ whole genome shotgun (WGS) entry which is preliminary data.</text>
</comment>
<evidence type="ECO:0000313" key="2">
    <source>
        <dbReference type="EMBL" id="RIJ24277.1"/>
    </source>
</evidence>
<feature type="signal peptide" evidence="1">
    <location>
        <begin position="1"/>
        <end position="15"/>
    </location>
</feature>
<protein>
    <recommendedName>
        <fullName evidence="4">Acyloxyacyl hydrolase</fullName>
    </recommendedName>
</protein>
<feature type="chain" id="PRO_5017356136" description="Acyloxyacyl hydrolase" evidence="1">
    <location>
        <begin position="16"/>
        <end position="192"/>
    </location>
</feature>
<dbReference type="AlphaFoldDB" id="A0A399R334"/>